<gene>
    <name evidence="2" type="ORF">GCM10022277_28230</name>
</gene>
<evidence type="ECO:0000313" key="2">
    <source>
        <dbReference type="EMBL" id="GAA3929926.1"/>
    </source>
</evidence>
<sequence length="231" mass="26896">MSSPDEVHIVTEDFPPYNYEIDGFKTGLSTEIIQALLKELNAQAKIKTLPWPRAYRYALNKKNHLIYSIARIPEREKLFHWVGEIAPYKTSFYKLRTRTDLQITRLEDAKKFVVGTSLEDVITTFLEKEGFTRLEKVAFDKQNIRLLLYGRVDLIAYDEVSFVYKVRQEGLSYSDFERAYRIDALSDVLYVAFSLNTDEALVNQYRQGLASIRQKGVIEQIQKKYLMGKGN</sequence>
<dbReference type="Pfam" id="PF00497">
    <property type="entry name" value="SBP_bac_3"/>
    <property type="match status" value="1"/>
</dbReference>
<dbReference type="Gene3D" id="3.40.190.10">
    <property type="entry name" value="Periplasmic binding protein-like II"/>
    <property type="match status" value="2"/>
</dbReference>
<comment type="caution">
    <text evidence="2">The sequence shown here is derived from an EMBL/GenBank/DDBJ whole genome shotgun (WGS) entry which is preliminary data.</text>
</comment>
<proteinExistence type="predicted"/>
<dbReference type="EMBL" id="BAABBN010000007">
    <property type="protein sequence ID" value="GAA3929926.1"/>
    <property type="molecule type" value="Genomic_DNA"/>
</dbReference>
<accession>A0ABP7MX48</accession>
<dbReference type="SUPFAM" id="SSF53850">
    <property type="entry name" value="Periplasmic binding protein-like II"/>
    <property type="match status" value="1"/>
</dbReference>
<keyword evidence="3" id="KW-1185">Reference proteome</keyword>
<evidence type="ECO:0000313" key="3">
    <source>
        <dbReference type="Proteomes" id="UP001501565"/>
    </source>
</evidence>
<dbReference type="InterPro" id="IPR001638">
    <property type="entry name" value="Solute-binding_3/MltF_N"/>
</dbReference>
<organism evidence="2 3">
    <name type="scientific">Litoribacillus peritrichatus</name>
    <dbReference type="NCBI Taxonomy" id="718191"/>
    <lineage>
        <taxon>Bacteria</taxon>
        <taxon>Pseudomonadati</taxon>
        <taxon>Pseudomonadota</taxon>
        <taxon>Gammaproteobacteria</taxon>
        <taxon>Oceanospirillales</taxon>
        <taxon>Oceanospirillaceae</taxon>
        <taxon>Litoribacillus</taxon>
    </lineage>
</organism>
<feature type="domain" description="Solute-binding protein family 3/N-terminal" evidence="1">
    <location>
        <begin position="10"/>
        <end position="226"/>
    </location>
</feature>
<evidence type="ECO:0000259" key="1">
    <source>
        <dbReference type="Pfam" id="PF00497"/>
    </source>
</evidence>
<dbReference type="PANTHER" id="PTHR38834">
    <property type="entry name" value="PERIPLASMIC SUBSTRATE BINDING PROTEIN FAMILY 3"/>
    <property type="match status" value="1"/>
</dbReference>
<dbReference type="Proteomes" id="UP001501565">
    <property type="component" value="Unassembled WGS sequence"/>
</dbReference>
<dbReference type="PANTHER" id="PTHR38834:SF3">
    <property type="entry name" value="SOLUTE-BINDING PROTEIN FAMILY 3_N-TERMINAL DOMAIN-CONTAINING PROTEIN"/>
    <property type="match status" value="1"/>
</dbReference>
<name>A0ABP7MX48_9GAMM</name>
<reference evidence="3" key="1">
    <citation type="journal article" date="2019" name="Int. J. Syst. Evol. Microbiol.">
        <title>The Global Catalogue of Microorganisms (GCM) 10K type strain sequencing project: providing services to taxonomists for standard genome sequencing and annotation.</title>
        <authorList>
            <consortium name="The Broad Institute Genomics Platform"/>
            <consortium name="The Broad Institute Genome Sequencing Center for Infectious Disease"/>
            <person name="Wu L."/>
            <person name="Ma J."/>
        </authorList>
    </citation>
    <scope>NUCLEOTIDE SEQUENCE [LARGE SCALE GENOMIC DNA]</scope>
    <source>
        <strain evidence="3">JCM 17551</strain>
    </source>
</reference>
<protein>
    <submittedName>
        <fullName evidence="2">ABC transporter substrate-binding protein</fullName>
    </submittedName>
</protein>